<organism evidence="2 3">
    <name type="scientific">Phototrophicus methaneseepsis</name>
    <dbReference type="NCBI Taxonomy" id="2710758"/>
    <lineage>
        <taxon>Bacteria</taxon>
        <taxon>Bacillati</taxon>
        <taxon>Chloroflexota</taxon>
        <taxon>Candidatus Thermofontia</taxon>
        <taxon>Phototrophicales</taxon>
        <taxon>Phototrophicaceae</taxon>
        <taxon>Phototrophicus</taxon>
    </lineage>
</organism>
<proteinExistence type="inferred from homology"/>
<dbReference type="SFLD" id="SFLDS00005">
    <property type="entry name" value="Isoprenoid_Synthase_Type_I"/>
    <property type="match status" value="1"/>
</dbReference>
<dbReference type="GO" id="GO:0010333">
    <property type="term" value="F:terpene synthase activity"/>
    <property type="evidence" value="ECO:0007669"/>
    <property type="project" value="InterPro"/>
</dbReference>
<protein>
    <recommendedName>
        <fullName evidence="1">Terpene synthase</fullName>
        <ecNumber evidence="1">4.2.3.-</ecNumber>
    </recommendedName>
</protein>
<evidence type="ECO:0000256" key="1">
    <source>
        <dbReference type="RuleBase" id="RU366034"/>
    </source>
</evidence>
<evidence type="ECO:0000313" key="2">
    <source>
        <dbReference type="EMBL" id="QPC82662.1"/>
    </source>
</evidence>
<gene>
    <name evidence="2" type="ORF">G4Y79_23735</name>
</gene>
<dbReference type="Proteomes" id="UP000594468">
    <property type="component" value="Chromosome"/>
</dbReference>
<dbReference type="SUPFAM" id="SSF48576">
    <property type="entry name" value="Terpenoid synthases"/>
    <property type="match status" value="1"/>
</dbReference>
<comment type="cofactor">
    <cofactor evidence="1">
        <name>Mg(2+)</name>
        <dbReference type="ChEBI" id="CHEBI:18420"/>
    </cofactor>
</comment>
<keyword evidence="1" id="KW-0456">Lyase</keyword>
<dbReference type="Gene3D" id="1.10.600.10">
    <property type="entry name" value="Farnesyl Diphosphate Synthase"/>
    <property type="match status" value="1"/>
</dbReference>
<keyword evidence="1" id="KW-0460">Magnesium</keyword>
<dbReference type="KEGG" id="pmet:G4Y79_23735"/>
<dbReference type="AlphaFoldDB" id="A0A7S8IEK3"/>
<accession>A0A7S8IEK3</accession>
<dbReference type="InterPro" id="IPR008949">
    <property type="entry name" value="Isoprenoid_synthase_dom_sf"/>
</dbReference>
<keyword evidence="3" id="KW-1185">Reference proteome</keyword>
<keyword evidence="1" id="KW-0479">Metal-binding</keyword>
<dbReference type="EMBL" id="CP062983">
    <property type="protein sequence ID" value="QPC82662.1"/>
    <property type="molecule type" value="Genomic_DNA"/>
</dbReference>
<dbReference type="InterPro" id="IPR034686">
    <property type="entry name" value="Terpene_cyclase-like_2"/>
</dbReference>
<comment type="similarity">
    <text evidence="1">Belongs to the terpene synthase family.</text>
</comment>
<name>A0A7S8IEK3_9CHLR</name>
<dbReference type="RefSeq" id="WP_195170731.1">
    <property type="nucleotide sequence ID" value="NZ_CP062983.1"/>
</dbReference>
<dbReference type="SFLD" id="SFLDG01020">
    <property type="entry name" value="Terpene_Cyclase_Like_2"/>
    <property type="match status" value="1"/>
</dbReference>
<dbReference type="PANTHER" id="PTHR35201:SF4">
    <property type="entry name" value="BETA-PINACENE SYNTHASE-RELATED"/>
    <property type="match status" value="1"/>
</dbReference>
<sequence>MDAKTTRLMSLSDVCKIGPKAVNPHADEAQARSKQICEQAGIYIPSFENYTTMSGYLYPEASMERLVVLITVTNMLYYADEVYERHARQDPDPAEDARLRALFEQTIEGIITGEVPHEDEPLYRGALAIHKAMTPLTHISWVKKLIPALVEHLNSTTYKLEDILQKEGGDPLERYIALRELDGGMRPTIRMIEFANDFYLTDELRSHPFIQSIEAPTVSVGGLLNDIFSYEKEVLAYDSRFNLVAVFEDYYDLPFEHAVHKAVEVVNNHIAAFLALEQSIPVWEDPKTNEIVRRYVKGLRDQIKAAWYWQLSTDRYRSKTSPFPELRMT</sequence>
<dbReference type="Pfam" id="PF19086">
    <property type="entry name" value="Terpene_syn_C_2"/>
    <property type="match status" value="1"/>
</dbReference>
<dbReference type="GO" id="GO:0046872">
    <property type="term" value="F:metal ion binding"/>
    <property type="evidence" value="ECO:0007669"/>
    <property type="project" value="UniProtKB-KW"/>
</dbReference>
<evidence type="ECO:0000313" key="3">
    <source>
        <dbReference type="Proteomes" id="UP000594468"/>
    </source>
</evidence>
<dbReference type="PANTHER" id="PTHR35201">
    <property type="entry name" value="TERPENE SYNTHASE"/>
    <property type="match status" value="1"/>
</dbReference>
<reference evidence="2 3" key="1">
    <citation type="submission" date="2020-02" db="EMBL/GenBank/DDBJ databases">
        <authorList>
            <person name="Zheng R.K."/>
            <person name="Sun C.M."/>
        </authorList>
    </citation>
    <scope>NUCLEOTIDE SEQUENCE [LARGE SCALE GENOMIC DNA]</scope>
    <source>
        <strain evidence="3">rifampicinis</strain>
    </source>
</reference>
<dbReference type="EC" id="4.2.3.-" evidence="1"/>